<dbReference type="AlphaFoldDB" id="A0A0P9PI43"/>
<evidence type="ECO:0000313" key="1">
    <source>
        <dbReference type="EMBL" id="RMM09287.1"/>
    </source>
</evidence>
<name>A0A0P9PI43_9PSED</name>
<reference evidence="1 2" key="1">
    <citation type="submission" date="2018-08" db="EMBL/GenBank/DDBJ databases">
        <title>Recombination of ecologically and evolutionarily significant loci maintains genetic cohesion in the Pseudomonas syringae species complex.</title>
        <authorList>
            <person name="Dillon M."/>
            <person name="Thakur S."/>
            <person name="Almeida R.N.D."/>
            <person name="Weir B.S."/>
            <person name="Guttman D.S."/>
        </authorList>
    </citation>
    <scope>NUCLEOTIDE SEQUENCE [LARGE SCALE GENOMIC DNA]</scope>
    <source>
        <strain evidence="1 2">ICMP 4086</strain>
    </source>
</reference>
<organism evidence="1 2">
    <name type="scientific">Pseudomonas caricapapayae</name>
    <dbReference type="NCBI Taxonomy" id="46678"/>
    <lineage>
        <taxon>Bacteria</taxon>
        <taxon>Pseudomonadati</taxon>
        <taxon>Pseudomonadota</taxon>
        <taxon>Gammaproteobacteria</taxon>
        <taxon>Pseudomonadales</taxon>
        <taxon>Pseudomonadaceae</taxon>
        <taxon>Pseudomonas</taxon>
    </lineage>
</organism>
<protein>
    <recommendedName>
        <fullName evidence="3">Prophage PSSB64-02</fullName>
    </recommendedName>
</protein>
<accession>A0A0P9PI43</accession>
<evidence type="ECO:0000313" key="2">
    <source>
        <dbReference type="Proteomes" id="UP000278587"/>
    </source>
</evidence>
<proteinExistence type="predicted"/>
<sequence>MAEKGDRMSMKIVELKREGWRDAAKTLRKIADDLDAGEHPECTVGALTLIGPKGEVTVFGLGPKCDDLQCLGAMRLGEQKLIDVLLDTDD</sequence>
<dbReference type="Proteomes" id="UP000278587">
    <property type="component" value="Unassembled WGS sequence"/>
</dbReference>
<dbReference type="EMBL" id="RBOC01000104">
    <property type="protein sequence ID" value="RMM09287.1"/>
    <property type="molecule type" value="Genomic_DNA"/>
</dbReference>
<comment type="caution">
    <text evidence="1">The sequence shown here is derived from an EMBL/GenBank/DDBJ whole genome shotgun (WGS) entry which is preliminary data.</text>
</comment>
<evidence type="ECO:0008006" key="3">
    <source>
        <dbReference type="Google" id="ProtNLM"/>
    </source>
</evidence>
<gene>
    <name evidence="1" type="ORF">ALQ84_03108</name>
</gene>